<dbReference type="Gene3D" id="6.10.140.1740">
    <property type="match status" value="1"/>
</dbReference>
<dbReference type="STRING" id="6211.A0A087W103"/>
<dbReference type="Gene3D" id="3.30.40.10">
    <property type="entry name" value="Zinc/RING finger domain, C3HC4 (zinc finger)"/>
    <property type="match status" value="1"/>
</dbReference>
<dbReference type="CDD" id="cd15505">
    <property type="entry name" value="PHD_ING"/>
    <property type="match status" value="1"/>
</dbReference>
<dbReference type="PANTHER" id="PTHR10333:SF103">
    <property type="entry name" value="INHIBITOR OF GROWTH PROTEIN 3"/>
    <property type="match status" value="1"/>
</dbReference>
<dbReference type="SUPFAM" id="SSF57903">
    <property type="entry name" value="FYVE/PHD zinc finger"/>
    <property type="match status" value="1"/>
</dbReference>
<dbReference type="InterPro" id="IPR028651">
    <property type="entry name" value="ING_fam"/>
</dbReference>
<dbReference type="OMA" id="YEWFHWK"/>
<evidence type="ECO:0000256" key="12">
    <source>
        <dbReference type="PIRSR" id="PIRSR628651-51"/>
    </source>
</evidence>
<dbReference type="PROSITE" id="PS01359">
    <property type="entry name" value="ZF_PHD_1"/>
    <property type="match status" value="1"/>
</dbReference>
<keyword evidence="18" id="KW-1185">Reference proteome</keyword>
<evidence type="ECO:0000256" key="10">
    <source>
        <dbReference type="ARBA" id="ARBA00023242"/>
    </source>
</evidence>
<sequence>MTGTTGAQVVFKAPPTSRLQTWGLPNAIESLPSDLREELTTVRHLDHQAHNAMNSLNLRISAFFDSCKSSRLSEREKGIEYEQILKEFARAADYSKKKVAIVKNIYVTYQKVMKKLDSELEKFRLELEADNSGVTSKIEHRIRTLLGRNMPGANRLEKRRAKFRSGHFFNTNRALPKRRTPFSLETPEKQFYVLKRRFAAFDTPMNLLPPSPYSGNGPSFMAEEASSFLMSESNSRFLTSDGLRRIPSTGSLNSIDHNMPDQDFGAFQADSQDFCDDDEDDLQLNFDPTKRSRTLGTPQRSTGISMDHHRIHHGGSSCYSPFVNTSDTEAVTLGAGGSAVVTDQSIDELLTNPTTSASPSLKCSESPRWVGGVAAATTIDKSRRVGVHSRRPSQMSSSTIDTNDETGGYVSSSEPHHLPHSHRYAQSPAGLLKDQQQQRQQQDSHASTTTAGAVVEESKYCFCKDVSYGDMIACDAPNCPIEWFHYPCVNLTVAPKGRWYCPICTANGAPGTRFSGMSSNSRKRMSRR</sequence>
<evidence type="ECO:0000256" key="6">
    <source>
        <dbReference type="ARBA" id="ARBA00022833"/>
    </source>
</evidence>
<feature type="site" description="Histone H3K4me3 binding" evidence="11">
    <location>
        <position position="475"/>
    </location>
</feature>
<evidence type="ECO:0000256" key="2">
    <source>
        <dbReference type="ARBA" id="ARBA00010210"/>
    </source>
</evidence>
<keyword evidence="10 14" id="KW-0539">Nucleus</keyword>
<dbReference type="SMART" id="SM00249">
    <property type="entry name" value="PHD"/>
    <property type="match status" value="1"/>
</dbReference>
<dbReference type="InterPro" id="IPR019786">
    <property type="entry name" value="Zinc_finger_PHD-type_CS"/>
</dbReference>
<evidence type="ECO:0000256" key="15">
    <source>
        <dbReference type="SAM" id="MobiDB-lite"/>
    </source>
</evidence>
<dbReference type="OrthoDB" id="5411773at2759"/>
<keyword evidence="8" id="KW-0805">Transcription regulation</keyword>
<evidence type="ECO:0000256" key="7">
    <source>
        <dbReference type="ARBA" id="ARBA00022853"/>
    </source>
</evidence>
<dbReference type="CDD" id="cd16858">
    <property type="entry name" value="ING_ING3_Yng2p"/>
    <property type="match status" value="1"/>
</dbReference>
<evidence type="ECO:0000256" key="3">
    <source>
        <dbReference type="ARBA" id="ARBA00022604"/>
    </source>
</evidence>
<evidence type="ECO:0000256" key="9">
    <source>
        <dbReference type="ARBA" id="ARBA00023163"/>
    </source>
</evidence>
<comment type="subcellular location">
    <subcellularLocation>
        <location evidence="1 14">Nucleus</location>
    </subcellularLocation>
</comment>
<dbReference type="GO" id="GO:0005634">
    <property type="term" value="C:nucleus"/>
    <property type="evidence" value="ECO:0007669"/>
    <property type="project" value="UniProtKB-SubCell"/>
</dbReference>
<feature type="compositionally biased region" description="Polar residues" evidence="15">
    <location>
        <begin position="294"/>
        <end position="304"/>
    </location>
</feature>
<feature type="site" description="Histone H3K4me3 binding" evidence="11">
    <location>
        <position position="483"/>
    </location>
</feature>
<feature type="binding site" evidence="12">
    <location>
        <position position="485"/>
    </location>
    <ligand>
        <name>Zn(2+)</name>
        <dbReference type="ChEBI" id="CHEBI:29105"/>
        <label>1</label>
    </ligand>
</feature>
<evidence type="ECO:0000256" key="14">
    <source>
        <dbReference type="RuleBase" id="RU361213"/>
    </source>
</evidence>
<feature type="binding site" evidence="12">
    <location>
        <position position="463"/>
    </location>
    <ligand>
        <name>Zn(2+)</name>
        <dbReference type="ChEBI" id="CHEBI:29105"/>
        <label>1</label>
    </ligand>
</feature>
<feature type="binding site" evidence="12">
    <location>
        <position position="501"/>
    </location>
    <ligand>
        <name>Zn(2+)</name>
        <dbReference type="ChEBI" id="CHEBI:29105"/>
        <label>2</label>
    </ligand>
</feature>
<dbReference type="PANTHER" id="PTHR10333">
    <property type="entry name" value="INHIBITOR OF GROWTH PROTEIN"/>
    <property type="match status" value="1"/>
</dbReference>
<dbReference type="InterPro" id="IPR024610">
    <property type="entry name" value="ING_N_histone-binding"/>
</dbReference>
<dbReference type="Proteomes" id="UP000017246">
    <property type="component" value="Unassembled WGS sequence"/>
</dbReference>
<comment type="function">
    <text evidence="14">Component of an histone acetyltransferase complex.</text>
</comment>
<evidence type="ECO:0000256" key="8">
    <source>
        <dbReference type="ARBA" id="ARBA00023015"/>
    </source>
</evidence>
<reference evidence="17" key="2">
    <citation type="submission" date="2015-11" db="EMBL/GenBank/DDBJ databases">
        <authorList>
            <person name="Zhang Y."/>
            <person name="Guo Z."/>
        </authorList>
    </citation>
    <scope>NUCLEOTIDE SEQUENCE</scope>
</reference>
<gene>
    <name evidence="17" type="ORF">EmuJ_000221500</name>
</gene>
<evidence type="ECO:0000256" key="13">
    <source>
        <dbReference type="PROSITE-ProRule" id="PRU00146"/>
    </source>
</evidence>
<dbReference type="GO" id="GO:0008270">
    <property type="term" value="F:zinc ion binding"/>
    <property type="evidence" value="ECO:0007669"/>
    <property type="project" value="UniProtKB-KW"/>
</dbReference>
<evidence type="ECO:0000256" key="5">
    <source>
        <dbReference type="ARBA" id="ARBA00022771"/>
    </source>
</evidence>
<dbReference type="InterPro" id="IPR001965">
    <property type="entry name" value="Znf_PHD"/>
</dbReference>
<dbReference type="Pfam" id="PF12998">
    <property type="entry name" value="ING"/>
    <property type="match status" value="1"/>
</dbReference>
<dbReference type="GO" id="GO:0006325">
    <property type="term" value="P:chromatin organization"/>
    <property type="evidence" value="ECO:0007669"/>
    <property type="project" value="UniProtKB-KW"/>
</dbReference>
<feature type="binding site" evidence="12">
    <location>
        <position position="504"/>
    </location>
    <ligand>
        <name>Zn(2+)</name>
        <dbReference type="ChEBI" id="CHEBI:29105"/>
        <label>2</label>
    </ligand>
</feature>
<feature type="site" description="Histone H3K4me3 binding" evidence="11">
    <location>
        <position position="471"/>
    </location>
</feature>
<name>A0A087W103_ECHMU</name>
<keyword evidence="5 13" id="KW-0863">Zinc-finger</keyword>
<feature type="compositionally biased region" description="Polar residues" evidence="15">
    <location>
        <begin position="392"/>
        <end position="401"/>
    </location>
</feature>
<keyword evidence="9" id="KW-0804">Transcription</keyword>
<dbReference type="EMBL" id="LN902844">
    <property type="protein sequence ID" value="CDI98368.1"/>
    <property type="molecule type" value="Genomic_DNA"/>
</dbReference>
<keyword evidence="7 14" id="KW-0156">Chromatin regulator</keyword>
<dbReference type="PROSITE" id="PS50016">
    <property type="entry name" value="ZF_PHD_2"/>
    <property type="match status" value="1"/>
</dbReference>
<evidence type="ECO:0000313" key="17">
    <source>
        <dbReference type="EMBL" id="CDI98368.1"/>
    </source>
</evidence>
<organism evidence="17 18">
    <name type="scientific">Echinococcus multilocularis</name>
    <name type="common">Fox tapeworm</name>
    <dbReference type="NCBI Taxonomy" id="6211"/>
    <lineage>
        <taxon>Eukaryota</taxon>
        <taxon>Metazoa</taxon>
        <taxon>Spiralia</taxon>
        <taxon>Lophotrochozoa</taxon>
        <taxon>Platyhelminthes</taxon>
        <taxon>Cestoda</taxon>
        <taxon>Eucestoda</taxon>
        <taxon>Cyclophyllidea</taxon>
        <taxon>Taeniidae</taxon>
        <taxon>Echinococcus</taxon>
    </lineage>
</organism>
<feature type="domain" description="PHD-type" evidence="16">
    <location>
        <begin position="458"/>
        <end position="507"/>
    </location>
</feature>
<feature type="binding site" evidence="12">
    <location>
        <position position="488"/>
    </location>
    <ligand>
        <name>Zn(2+)</name>
        <dbReference type="ChEBI" id="CHEBI:29105"/>
        <label>1</label>
    </ligand>
</feature>
<dbReference type="eggNOG" id="KOG1973">
    <property type="taxonomic scope" value="Eukaryota"/>
</dbReference>
<keyword evidence="6 12" id="KW-0862">Zinc</keyword>
<feature type="binding site" evidence="12">
    <location>
        <position position="474"/>
    </location>
    <ligand>
        <name>Zn(2+)</name>
        <dbReference type="ChEBI" id="CHEBI:29105"/>
        <label>2</label>
    </ligand>
</feature>
<feature type="binding site" evidence="12">
    <location>
        <position position="479"/>
    </location>
    <ligand>
        <name>Zn(2+)</name>
        <dbReference type="ChEBI" id="CHEBI:29105"/>
        <label>2</label>
    </ligand>
</feature>
<dbReference type="AlphaFoldDB" id="A0A087W103"/>
<dbReference type="SMART" id="SM01408">
    <property type="entry name" value="ING"/>
    <property type="match status" value="1"/>
</dbReference>
<evidence type="ECO:0000313" key="18">
    <source>
        <dbReference type="Proteomes" id="UP000017246"/>
    </source>
</evidence>
<keyword evidence="4 12" id="KW-0479">Metal-binding</keyword>
<dbReference type="InterPro" id="IPR019787">
    <property type="entry name" value="Znf_PHD-finger"/>
</dbReference>
<comment type="subunit">
    <text evidence="14">Component of an histone acetyltransferase complex. Interacts with H3K4me3 and to a lesser extent with H3K4me2.</text>
</comment>
<accession>A0A087W103</accession>
<dbReference type="InterPro" id="IPR011011">
    <property type="entry name" value="Znf_FYVE_PHD"/>
</dbReference>
<evidence type="ECO:0000259" key="16">
    <source>
        <dbReference type="PROSITE" id="PS50016"/>
    </source>
</evidence>
<keyword evidence="3" id="KW-0341">Growth regulation</keyword>
<feature type="region of interest" description="Disordered" evidence="15">
    <location>
        <begin position="277"/>
        <end position="309"/>
    </location>
</feature>
<reference evidence="17" key="1">
    <citation type="journal article" date="2013" name="Nature">
        <title>The genomes of four tapeworm species reveal adaptations to parasitism.</title>
        <authorList>
            <person name="Tsai I.J."/>
            <person name="Zarowiecki M."/>
            <person name="Holroyd N."/>
            <person name="Garciarrubio A."/>
            <person name="Sanchez-Flores A."/>
            <person name="Brooks K.L."/>
            <person name="Tracey A."/>
            <person name="Bobes R.J."/>
            <person name="Fragoso G."/>
            <person name="Sciutto E."/>
            <person name="Aslett M."/>
            <person name="Beasley H."/>
            <person name="Bennett H.M."/>
            <person name="Cai J."/>
            <person name="Camicia F."/>
            <person name="Clark R."/>
            <person name="Cucher M."/>
            <person name="De Silva N."/>
            <person name="Day T.A."/>
            <person name="Deplazes P."/>
            <person name="Estrada K."/>
            <person name="Fernandez C."/>
            <person name="Holland P.W."/>
            <person name="Hou J."/>
            <person name="Hu S."/>
            <person name="Huckvale T."/>
            <person name="Hung S.S."/>
            <person name="Kamenetzky L."/>
            <person name="Keane J.A."/>
            <person name="Kiss F."/>
            <person name="Koziol U."/>
            <person name="Lambert O."/>
            <person name="Liu K."/>
            <person name="Luo X."/>
            <person name="Luo Y."/>
            <person name="Macchiaroli N."/>
            <person name="Nichol S."/>
            <person name="Paps J."/>
            <person name="Parkinson J."/>
            <person name="Pouchkina-Stantcheva N."/>
            <person name="Riddiford N."/>
            <person name="Rosenzvit M."/>
            <person name="Salinas G."/>
            <person name="Wasmuth J.D."/>
            <person name="Zamanian M."/>
            <person name="Zheng Y."/>
            <person name="Cai X."/>
            <person name="Soberon X."/>
            <person name="Olson P.D."/>
            <person name="Laclette J.P."/>
            <person name="Brehm K."/>
            <person name="Berriman M."/>
            <person name="Garciarrubio A."/>
            <person name="Bobes R.J."/>
            <person name="Fragoso G."/>
            <person name="Sanchez-Flores A."/>
            <person name="Estrada K."/>
            <person name="Cevallos M.A."/>
            <person name="Morett E."/>
            <person name="Gonzalez V."/>
            <person name="Portillo T."/>
            <person name="Ochoa-Leyva A."/>
            <person name="Jose M.V."/>
            <person name="Sciutto E."/>
            <person name="Landa A."/>
            <person name="Jimenez L."/>
            <person name="Valdes V."/>
            <person name="Carrero J.C."/>
            <person name="Larralde C."/>
            <person name="Morales-Montor J."/>
            <person name="Limon-Lason J."/>
            <person name="Soberon X."/>
            <person name="Laclette J.P."/>
        </authorList>
    </citation>
    <scope>NUCLEOTIDE SEQUENCE [LARGE SCALE GENOMIC DNA]</scope>
</reference>
<evidence type="ECO:0000256" key="1">
    <source>
        <dbReference type="ARBA" id="ARBA00004123"/>
    </source>
</evidence>
<protein>
    <recommendedName>
        <fullName evidence="14">Inhibitor of growth protein</fullName>
    </recommendedName>
</protein>
<evidence type="ECO:0000256" key="4">
    <source>
        <dbReference type="ARBA" id="ARBA00022723"/>
    </source>
</evidence>
<comment type="domain">
    <text evidence="14">The PHD-type zinc finger mediates the binding to H3K4me3.</text>
</comment>
<comment type="similarity">
    <text evidence="2 14">Belongs to the ING family.</text>
</comment>
<proteinExistence type="inferred from homology"/>
<feature type="binding site" evidence="12">
    <location>
        <position position="461"/>
    </location>
    <ligand>
        <name>Zn(2+)</name>
        <dbReference type="ChEBI" id="CHEBI:29105"/>
        <label>1</label>
    </ligand>
</feature>
<dbReference type="InterPro" id="IPR013083">
    <property type="entry name" value="Znf_RING/FYVE/PHD"/>
</dbReference>
<feature type="site" description="Histone H3K4me3 binding" evidence="11">
    <location>
        <position position="460"/>
    </location>
</feature>
<feature type="region of interest" description="Disordered" evidence="15">
    <location>
        <begin position="381"/>
        <end position="450"/>
    </location>
</feature>
<evidence type="ECO:0000256" key="11">
    <source>
        <dbReference type="PIRSR" id="PIRSR628651-50"/>
    </source>
</evidence>